<evidence type="ECO:0000256" key="1">
    <source>
        <dbReference type="SAM" id="Coils"/>
    </source>
</evidence>
<dbReference type="EMBL" id="BTFZ01000011">
    <property type="protein sequence ID" value="GMM35788.1"/>
    <property type="molecule type" value="Genomic_DNA"/>
</dbReference>
<name>A0AAV5QNP8_9ASCO</name>
<accession>A0AAV5QNP8</accession>
<organism evidence="2 3">
    <name type="scientific">Saccharomycopsis crataegensis</name>
    <dbReference type="NCBI Taxonomy" id="43959"/>
    <lineage>
        <taxon>Eukaryota</taxon>
        <taxon>Fungi</taxon>
        <taxon>Dikarya</taxon>
        <taxon>Ascomycota</taxon>
        <taxon>Saccharomycotina</taxon>
        <taxon>Saccharomycetes</taxon>
        <taxon>Saccharomycopsidaceae</taxon>
        <taxon>Saccharomycopsis</taxon>
    </lineage>
</organism>
<protein>
    <submittedName>
        <fullName evidence="2">Uncharacterized protein</fullName>
    </submittedName>
</protein>
<evidence type="ECO:0000313" key="2">
    <source>
        <dbReference type="EMBL" id="GMM35788.1"/>
    </source>
</evidence>
<keyword evidence="1" id="KW-0175">Coiled coil</keyword>
<sequence length="69" mass="7920">MKKIHKPFPLFQITHQELSLFKSELISNFEALETRLESTLECLESKLEGLVSKPGSLDSKLRLSRGNEF</sequence>
<comment type="caution">
    <text evidence="2">The sequence shown here is derived from an EMBL/GenBank/DDBJ whole genome shotgun (WGS) entry which is preliminary data.</text>
</comment>
<dbReference type="RefSeq" id="XP_064852784.1">
    <property type="nucleotide sequence ID" value="XM_064996712.1"/>
</dbReference>
<dbReference type="AlphaFoldDB" id="A0AAV5QNP8"/>
<dbReference type="GeneID" id="90073763"/>
<keyword evidence="3" id="KW-1185">Reference proteome</keyword>
<proteinExistence type="predicted"/>
<feature type="coiled-coil region" evidence="1">
    <location>
        <begin position="26"/>
        <end position="53"/>
    </location>
</feature>
<dbReference type="Proteomes" id="UP001360560">
    <property type="component" value="Unassembled WGS sequence"/>
</dbReference>
<gene>
    <name evidence="2" type="ORF">DASC09_031130</name>
</gene>
<evidence type="ECO:0000313" key="3">
    <source>
        <dbReference type="Proteomes" id="UP001360560"/>
    </source>
</evidence>
<reference evidence="2 3" key="1">
    <citation type="journal article" date="2023" name="Elife">
        <title>Identification of key yeast species and microbe-microbe interactions impacting larval growth of Drosophila in the wild.</title>
        <authorList>
            <person name="Mure A."/>
            <person name="Sugiura Y."/>
            <person name="Maeda R."/>
            <person name="Honda K."/>
            <person name="Sakurai N."/>
            <person name="Takahashi Y."/>
            <person name="Watada M."/>
            <person name="Katoh T."/>
            <person name="Gotoh A."/>
            <person name="Gotoh Y."/>
            <person name="Taniguchi I."/>
            <person name="Nakamura K."/>
            <person name="Hayashi T."/>
            <person name="Katayama T."/>
            <person name="Uemura T."/>
            <person name="Hattori Y."/>
        </authorList>
    </citation>
    <scope>NUCLEOTIDE SEQUENCE [LARGE SCALE GENOMIC DNA]</scope>
    <source>
        <strain evidence="2 3">SC-9</strain>
    </source>
</reference>